<reference evidence="2" key="1">
    <citation type="submission" date="2023-03" db="EMBL/GenBank/DDBJ databases">
        <title>Chromosome-scale reference genome and RAD-based genetic map of yellow starthistle (Centaurea solstitialis) reveal putative structural variation and QTLs associated with invader traits.</title>
        <authorList>
            <person name="Reatini B."/>
            <person name="Cang F.A."/>
            <person name="Jiang Q."/>
            <person name="Mckibben M.T.W."/>
            <person name="Barker M.S."/>
            <person name="Rieseberg L.H."/>
            <person name="Dlugosch K.M."/>
        </authorList>
    </citation>
    <scope>NUCLEOTIDE SEQUENCE</scope>
    <source>
        <strain evidence="2">CAN-66</strain>
        <tissue evidence="2">Leaf</tissue>
    </source>
</reference>
<feature type="region of interest" description="Disordered" evidence="1">
    <location>
        <begin position="22"/>
        <end position="64"/>
    </location>
</feature>
<accession>A0AA38T7H7</accession>
<sequence>MLPFIFGSPLDFSSMDAKSSTISFEGSKNSSDSSENGGNFQESFAPVEGFVGRDRKRKKMNQEEGFINSNMKLRTVEGRNEGVGSLRIDTNEMSFYGGDQSDLWTYVMASQDLNHLTFKVRLVRRRDRTGQNRTGQDRTGQDRCPAFGKLEQHRTGQAKTC</sequence>
<organism evidence="2 3">
    <name type="scientific">Centaurea solstitialis</name>
    <name type="common">yellow star-thistle</name>
    <dbReference type="NCBI Taxonomy" id="347529"/>
    <lineage>
        <taxon>Eukaryota</taxon>
        <taxon>Viridiplantae</taxon>
        <taxon>Streptophyta</taxon>
        <taxon>Embryophyta</taxon>
        <taxon>Tracheophyta</taxon>
        <taxon>Spermatophyta</taxon>
        <taxon>Magnoliopsida</taxon>
        <taxon>eudicotyledons</taxon>
        <taxon>Gunneridae</taxon>
        <taxon>Pentapetalae</taxon>
        <taxon>asterids</taxon>
        <taxon>campanulids</taxon>
        <taxon>Asterales</taxon>
        <taxon>Asteraceae</taxon>
        <taxon>Carduoideae</taxon>
        <taxon>Cardueae</taxon>
        <taxon>Centaureinae</taxon>
        <taxon>Centaurea</taxon>
    </lineage>
</organism>
<evidence type="ECO:0000256" key="1">
    <source>
        <dbReference type="SAM" id="MobiDB-lite"/>
    </source>
</evidence>
<keyword evidence="3" id="KW-1185">Reference proteome</keyword>
<name>A0AA38T7H7_9ASTR</name>
<dbReference type="AlphaFoldDB" id="A0AA38T7H7"/>
<feature type="compositionally biased region" description="Polar residues" evidence="1">
    <location>
        <begin position="22"/>
        <end position="42"/>
    </location>
</feature>
<protein>
    <submittedName>
        <fullName evidence="2">Uncharacterized protein</fullName>
    </submittedName>
</protein>
<evidence type="ECO:0000313" key="2">
    <source>
        <dbReference type="EMBL" id="KAJ9554934.1"/>
    </source>
</evidence>
<feature type="region of interest" description="Disordered" evidence="1">
    <location>
        <begin position="127"/>
        <end position="161"/>
    </location>
</feature>
<proteinExistence type="predicted"/>
<evidence type="ECO:0000313" key="3">
    <source>
        <dbReference type="Proteomes" id="UP001172457"/>
    </source>
</evidence>
<dbReference type="Proteomes" id="UP001172457">
    <property type="component" value="Chromosome 3"/>
</dbReference>
<gene>
    <name evidence="2" type="ORF">OSB04_009548</name>
</gene>
<comment type="caution">
    <text evidence="2">The sequence shown here is derived from an EMBL/GenBank/DDBJ whole genome shotgun (WGS) entry which is preliminary data.</text>
</comment>
<dbReference type="EMBL" id="JARYMX010000003">
    <property type="protein sequence ID" value="KAJ9554934.1"/>
    <property type="molecule type" value="Genomic_DNA"/>
</dbReference>